<evidence type="ECO:0000256" key="10">
    <source>
        <dbReference type="SAM" id="SignalP"/>
    </source>
</evidence>
<evidence type="ECO:0000259" key="12">
    <source>
        <dbReference type="Pfam" id="PF21082"/>
    </source>
</evidence>
<dbReference type="Gene3D" id="1.10.287.1260">
    <property type="match status" value="1"/>
</dbReference>
<evidence type="ECO:0000256" key="3">
    <source>
        <dbReference type="ARBA" id="ARBA00022475"/>
    </source>
</evidence>
<feature type="chain" id="PRO_5014621335" evidence="10">
    <location>
        <begin position="23"/>
        <end position="1308"/>
    </location>
</feature>
<dbReference type="GO" id="GO:0008381">
    <property type="term" value="F:mechanosensitive monoatomic ion channel activity"/>
    <property type="evidence" value="ECO:0007669"/>
    <property type="project" value="InterPro"/>
</dbReference>
<dbReference type="InterPro" id="IPR023408">
    <property type="entry name" value="MscS_beta-dom_sf"/>
</dbReference>
<feature type="region of interest" description="Disordered" evidence="8">
    <location>
        <begin position="556"/>
        <end position="613"/>
    </location>
</feature>
<reference evidence="14" key="1">
    <citation type="submission" date="2016-12" db="EMBL/GenBank/DDBJ databases">
        <title>Complete Genome Sequence of Beggiatoa leptomitiformis D-401.</title>
        <authorList>
            <person name="Fomenkov A."/>
            <person name="Vincze T."/>
            <person name="Grabovich M."/>
            <person name="Anton B.P."/>
            <person name="Dubinina G."/>
            <person name="Orlova M."/>
            <person name="Belousova E."/>
            <person name="Roberts R.J."/>
        </authorList>
    </citation>
    <scope>NUCLEOTIDE SEQUENCE [LARGE SCALE GENOMIC DNA]</scope>
    <source>
        <strain evidence="14">D-401</strain>
    </source>
</reference>
<dbReference type="Pfam" id="PF00924">
    <property type="entry name" value="MS_channel_2nd"/>
    <property type="match status" value="1"/>
</dbReference>
<gene>
    <name evidence="13" type="ORF">BLE401_07290</name>
</gene>
<keyword evidence="5 9" id="KW-1133">Transmembrane helix</keyword>
<organism evidence="13 14">
    <name type="scientific">Beggiatoa leptomitoformis</name>
    <dbReference type="NCBI Taxonomy" id="288004"/>
    <lineage>
        <taxon>Bacteria</taxon>
        <taxon>Pseudomonadati</taxon>
        <taxon>Pseudomonadota</taxon>
        <taxon>Gammaproteobacteria</taxon>
        <taxon>Thiotrichales</taxon>
        <taxon>Thiotrichaceae</taxon>
        <taxon>Beggiatoa</taxon>
    </lineage>
</organism>
<feature type="signal peptide" evidence="10">
    <location>
        <begin position="1"/>
        <end position="22"/>
    </location>
</feature>
<dbReference type="EMBL" id="CP018889">
    <property type="protein sequence ID" value="AUI68527.1"/>
    <property type="molecule type" value="Genomic_DNA"/>
</dbReference>
<feature type="domain" description="Mechanosensitive ion channel MscS C-terminal" evidence="12">
    <location>
        <begin position="1208"/>
        <end position="1295"/>
    </location>
</feature>
<feature type="transmembrane region" description="Helical" evidence="9">
    <location>
        <begin position="1042"/>
        <end position="1062"/>
    </location>
</feature>
<dbReference type="Gene3D" id="2.30.30.60">
    <property type="match status" value="1"/>
</dbReference>
<evidence type="ECO:0000256" key="9">
    <source>
        <dbReference type="SAM" id="Phobius"/>
    </source>
</evidence>
<feature type="coiled-coil region" evidence="7">
    <location>
        <begin position="649"/>
        <end position="676"/>
    </location>
</feature>
<dbReference type="PANTHER" id="PTHR30460">
    <property type="entry name" value="MODERATE CONDUCTANCE MECHANOSENSITIVE CHANNEL YBIO"/>
    <property type="match status" value="1"/>
</dbReference>
<dbReference type="InterPro" id="IPR045276">
    <property type="entry name" value="YbiO_bact"/>
</dbReference>
<feature type="coiled-coil region" evidence="7">
    <location>
        <begin position="828"/>
        <end position="855"/>
    </location>
</feature>
<dbReference type="InterPro" id="IPR011066">
    <property type="entry name" value="MscS_channel_C_sf"/>
</dbReference>
<comment type="subcellular location">
    <subcellularLocation>
        <location evidence="1">Cell membrane</location>
        <topology evidence="1">Multi-pass membrane protein</topology>
    </subcellularLocation>
</comment>
<dbReference type="Gene3D" id="3.30.70.100">
    <property type="match status" value="1"/>
</dbReference>
<keyword evidence="14" id="KW-1185">Reference proteome</keyword>
<feature type="compositionally biased region" description="Low complexity" evidence="8">
    <location>
        <begin position="556"/>
        <end position="610"/>
    </location>
</feature>
<dbReference type="SUPFAM" id="SSF50182">
    <property type="entry name" value="Sm-like ribonucleoproteins"/>
    <property type="match status" value="1"/>
</dbReference>
<keyword evidence="7" id="KW-0175">Coiled coil</keyword>
<dbReference type="SUPFAM" id="SSF82861">
    <property type="entry name" value="Mechanosensitive channel protein MscS (YggB), transmembrane region"/>
    <property type="match status" value="1"/>
</dbReference>
<dbReference type="GO" id="GO:0005886">
    <property type="term" value="C:plasma membrane"/>
    <property type="evidence" value="ECO:0007669"/>
    <property type="project" value="UniProtKB-SubCell"/>
</dbReference>
<evidence type="ECO:0000256" key="1">
    <source>
        <dbReference type="ARBA" id="ARBA00004651"/>
    </source>
</evidence>
<dbReference type="InterPro" id="IPR010920">
    <property type="entry name" value="LSM_dom_sf"/>
</dbReference>
<sequence length="1308" mass="148342">MYKLAHYLGILLLSISVSQTLAVEPPTITATPDEDLNQLSKEILLEHTNVAVNALTAIHAHLTELVEQEKTLTQEIEAKTVEKTAFKLPSLPPVTDIITDPEQAQLFVKAHETQLTALQQLSVLLKSLQGLTKKHQEVALKLANENKLLADAQTKYLPLATALIARKETGELTTEQVPDNVLKSLTNNEQPVLLEKVNQWQAQAARDEVIIADSETQLKTLAEQQTQVETASKKAVEQLQEASQRAEWRKDFNSRQLTDLIAFFNTRFNTWNTTVGILNEQTKLLTEKVTGLTAQQTALEKATPPDSSQFTVTDEPVKSLQEAKQNLLIAQANQTFREQQFAELNTINTTLQELSGKLGQDTEQADKLLKEGIELVVLTEVIQSLSQTESGQKTVLPEAITQEVIQETVTVVRGQADMFKTQQTNFMALADTLKKQLEDANTALTEAKTIVVTGEKHLEWEKEWVAFLKEVEKLTNDELISSFQGTLTQIVDIQKQAETQTLETDKSRQALEKNMKALTGHKDPVALDNIKREQEFTQWYSEQNIHLDPPVKQVAVTDTPTTSSSVKTTTDTTPTTTNATTTTSTTTTVSPTVSATTPTVEATPAPTAPAKRQTITEEAIETAQTQMEKTVVRYLRTVQEWRELRQTVLTQLTEHEQKVKTLLQRLEEQLSLARRAWGSATLLQTKASQGEIAQETLPPTIKTWVSREQVLTLQTAITTLETELTSLQKQRDSITANTLYEGYLKPLQTWRDSLAQQIGQLQERLGLENNYTPPDVKTMEEFEKNKHEREVSQRIEADRDLYEKFLGGIVGKHTEELDQLLYGYYERLISLEYQYNNLEERKKRTQALIKLAEARRPMFEELEQQVRNTLNVAETQFDVEQTKVKTVFFPAKTTNLLSELKERTDISLEVNELPKLPLGVDEQALYESKVLLVNKLLEPFVKVLGYRAWLTDIRQQRVELGGIDTEVGKLKEEVAGLESKQQELQRQIYKLTGFPASVLDKITKATDTPLSQNERNQLLTGEINPLREDRLTELNWATVRTLGWLVLIPFIAFLSIKIMYLFGKRTISRASHPDEDPNLRKEREERVKILFHVFSTAWTILVVVLSVIYMFKAVNVDVLPLLASAGILGLAIAFGAQRLVSDFFSGFFILLENQFKTGDLVTIDHVTGNVERVTPRLTIVRDTLGRTHYFPNGSIDHVYNHVRGWEAINIEIPVPYEVPTEQVFTYLQQTIDEMKSDEKLKRLILAMTIRGINEFDDYAVRYQLWIKALPDEQFGVAREFRRRIKKLFDNAGIKMPQRMGIVIQKDPT</sequence>
<feature type="coiled-coil region" evidence="7">
    <location>
        <begin position="710"/>
        <end position="737"/>
    </location>
</feature>
<evidence type="ECO:0000256" key="6">
    <source>
        <dbReference type="ARBA" id="ARBA00023136"/>
    </source>
</evidence>
<feature type="domain" description="Mechanosensitive ion channel MscS" evidence="11">
    <location>
        <begin position="1139"/>
        <end position="1200"/>
    </location>
</feature>
<evidence type="ECO:0000256" key="4">
    <source>
        <dbReference type="ARBA" id="ARBA00022692"/>
    </source>
</evidence>
<protein>
    <submittedName>
        <fullName evidence="13">Mechanosensitive ion channel</fullName>
    </submittedName>
</protein>
<evidence type="ECO:0000256" key="5">
    <source>
        <dbReference type="ARBA" id="ARBA00022989"/>
    </source>
</evidence>
<evidence type="ECO:0000313" key="13">
    <source>
        <dbReference type="EMBL" id="AUI68527.1"/>
    </source>
</evidence>
<dbReference type="SUPFAM" id="SSF82689">
    <property type="entry name" value="Mechanosensitive channel protein MscS (YggB), C-terminal domain"/>
    <property type="match status" value="1"/>
</dbReference>
<keyword evidence="4 9" id="KW-0812">Transmembrane</keyword>
<dbReference type="PANTHER" id="PTHR30460:SF0">
    <property type="entry name" value="MODERATE CONDUCTANCE MECHANOSENSITIVE CHANNEL YBIO"/>
    <property type="match status" value="1"/>
</dbReference>
<keyword evidence="3" id="KW-1003">Cell membrane</keyword>
<keyword evidence="10" id="KW-0732">Signal</keyword>
<feature type="transmembrane region" description="Helical" evidence="9">
    <location>
        <begin position="1118"/>
        <end position="1136"/>
    </location>
</feature>
<evidence type="ECO:0000256" key="8">
    <source>
        <dbReference type="SAM" id="MobiDB-lite"/>
    </source>
</evidence>
<accession>A0A2N9YDG4</accession>
<evidence type="ECO:0000313" key="14">
    <source>
        <dbReference type="Proteomes" id="UP000234271"/>
    </source>
</evidence>
<feature type="transmembrane region" description="Helical" evidence="9">
    <location>
        <begin position="1089"/>
        <end position="1112"/>
    </location>
</feature>
<keyword evidence="6 9" id="KW-0472">Membrane</keyword>
<name>A0A2N9YDG4_9GAMM</name>
<dbReference type="InterPro" id="IPR006685">
    <property type="entry name" value="MscS_channel_2nd"/>
</dbReference>
<dbReference type="InterPro" id="IPR049278">
    <property type="entry name" value="MS_channel_C"/>
</dbReference>
<dbReference type="InterPro" id="IPR011014">
    <property type="entry name" value="MscS_channel_TM-2"/>
</dbReference>
<evidence type="ECO:0000256" key="2">
    <source>
        <dbReference type="ARBA" id="ARBA00008017"/>
    </source>
</evidence>
<comment type="similarity">
    <text evidence="2">Belongs to the MscS (TC 1.A.23) family.</text>
</comment>
<dbReference type="OrthoDB" id="6500477at2"/>
<evidence type="ECO:0000256" key="7">
    <source>
        <dbReference type="SAM" id="Coils"/>
    </source>
</evidence>
<dbReference type="RefSeq" id="WP_062154836.1">
    <property type="nucleotide sequence ID" value="NZ_CP012373.2"/>
</dbReference>
<proteinExistence type="inferred from homology"/>
<dbReference type="Pfam" id="PF21082">
    <property type="entry name" value="MS_channel_3rd"/>
    <property type="match status" value="1"/>
</dbReference>
<evidence type="ECO:0000259" key="11">
    <source>
        <dbReference type="Pfam" id="PF00924"/>
    </source>
</evidence>
<dbReference type="Proteomes" id="UP000234271">
    <property type="component" value="Chromosome"/>
</dbReference>